<evidence type="ECO:0000313" key="2">
    <source>
        <dbReference type="EMBL" id="CAC5365427.1"/>
    </source>
</evidence>
<accession>A0A6J8AD83</accession>
<protein>
    <recommendedName>
        <fullName evidence="4">ZAD domain-containing protein</fullName>
    </recommendedName>
</protein>
<dbReference type="EMBL" id="CACVKT020001120">
    <property type="protein sequence ID" value="CAC5365427.1"/>
    <property type="molecule type" value="Genomic_DNA"/>
</dbReference>
<sequence length="442" mass="50780">MEFDNTCLHCQHYFDVNNLKTERRRKLMKHSDVDLIETIANCYQLEENLLRKYVEENEDTYVCDACFKSLKTIYNSQKKCKQLTDTLKEKVSNNFKNLTIKLEYVRGNNSVKRNRDCLTPSKTGCTPKGKKFSPPRGSTPKGNRRRLQFSTPLSRTQTQSHSQNQSPGPKVKVQIDYRQSKRKTNLQGPTKLACRALVMKQYKTALNHLLQIDEVKKELVNTVKKTINQEVNKVYTTFNRAGLSTSYKSTLSTIDRICESFDLPVKKWANKVAEMHNKENSNTKDSSLVDHSYAIPEDIETETKMEDTCMYTAEPLFESPIDHSRLDASESPDLSQENFHLPTPMKCGSYMYGSEELLQTPACKTDLSIDMDSPFTTTIPVEASSESGPFQIVMDNLNLHQKTRHKTLDTSNKVHNLVHSIRIQHHRLGVTFTTGRHFVYTE</sequence>
<gene>
    <name evidence="2" type="ORF">MCOR_6115</name>
</gene>
<name>A0A6J8AD83_MYTCO</name>
<reference evidence="2 3" key="1">
    <citation type="submission" date="2020-06" db="EMBL/GenBank/DDBJ databases">
        <authorList>
            <person name="Li R."/>
            <person name="Bekaert M."/>
        </authorList>
    </citation>
    <scope>NUCLEOTIDE SEQUENCE [LARGE SCALE GENOMIC DNA]</scope>
    <source>
        <strain evidence="3">wild</strain>
    </source>
</reference>
<evidence type="ECO:0000313" key="3">
    <source>
        <dbReference type="Proteomes" id="UP000507470"/>
    </source>
</evidence>
<evidence type="ECO:0008006" key="4">
    <source>
        <dbReference type="Google" id="ProtNLM"/>
    </source>
</evidence>
<dbReference type="AlphaFoldDB" id="A0A6J8AD83"/>
<organism evidence="2 3">
    <name type="scientific">Mytilus coruscus</name>
    <name type="common">Sea mussel</name>
    <dbReference type="NCBI Taxonomy" id="42192"/>
    <lineage>
        <taxon>Eukaryota</taxon>
        <taxon>Metazoa</taxon>
        <taxon>Spiralia</taxon>
        <taxon>Lophotrochozoa</taxon>
        <taxon>Mollusca</taxon>
        <taxon>Bivalvia</taxon>
        <taxon>Autobranchia</taxon>
        <taxon>Pteriomorphia</taxon>
        <taxon>Mytilida</taxon>
        <taxon>Mytiloidea</taxon>
        <taxon>Mytilidae</taxon>
        <taxon>Mytilinae</taxon>
        <taxon>Mytilus</taxon>
    </lineage>
</organism>
<dbReference type="Proteomes" id="UP000507470">
    <property type="component" value="Unassembled WGS sequence"/>
</dbReference>
<feature type="compositionally biased region" description="Polar residues" evidence="1">
    <location>
        <begin position="148"/>
        <end position="167"/>
    </location>
</feature>
<dbReference type="OrthoDB" id="6124827at2759"/>
<proteinExistence type="predicted"/>
<feature type="region of interest" description="Disordered" evidence="1">
    <location>
        <begin position="113"/>
        <end position="173"/>
    </location>
</feature>
<evidence type="ECO:0000256" key="1">
    <source>
        <dbReference type="SAM" id="MobiDB-lite"/>
    </source>
</evidence>
<keyword evidence="3" id="KW-1185">Reference proteome</keyword>